<organism evidence="15">
    <name type="scientific">Spodoptera frugiperda</name>
    <name type="common">Fall armyworm</name>
    <dbReference type="NCBI Taxonomy" id="7108"/>
    <lineage>
        <taxon>Eukaryota</taxon>
        <taxon>Metazoa</taxon>
        <taxon>Ecdysozoa</taxon>
        <taxon>Arthropoda</taxon>
        <taxon>Hexapoda</taxon>
        <taxon>Insecta</taxon>
        <taxon>Pterygota</taxon>
        <taxon>Neoptera</taxon>
        <taxon>Endopterygota</taxon>
        <taxon>Lepidoptera</taxon>
        <taxon>Glossata</taxon>
        <taxon>Ditrysia</taxon>
        <taxon>Noctuoidea</taxon>
        <taxon>Noctuidae</taxon>
        <taxon>Amphipyrinae</taxon>
        <taxon>Spodoptera</taxon>
    </lineage>
</organism>
<evidence type="ECO:0000256" key="1">
    <source>
        <dbReference type="ARBA" id="ARBA00004447"/>
    </source>
</evidence>
<dbReference type="Gene3D" id="3.40.50.11660">
    <property type="entry name" value="Glycosyl transferase family 10, C-terminal domain"/>
    <property type="match status" value="2"/>
</dbReference>
<evidence type="ECO:0000259" key="14">
    <source>
        <dbReference type="Pfam" id="PF17039"/>
    </source>
</evidence>
<accession>A0A2H1VCS8</accession>
<comment type="similarity">
    <text evidence="3 12">Belongs to the glycosyltransferase 10 family.</text>
</comment>
<keyword evidence="4 12" id="KW-0328">Glycosyltransferase</keyword>
<dbReference type="InterPro" id="IPR001503">
    <property type="entry name" value="Glyco_trans_10"/>
</dbReference>
<dbReference type="UniPathway" id="UPA00378"/>
<evidence type="ECO:0000259" key="13">
    <source>
        <dbReference type="Pfam" id="PF00852"/>
    </source>
</evidence>
<evidence type="ECO:0000313" key="15">
    <source>
        <dbReference type="EMBL" id="SOQ38649.1"/>
    </source>
</evidence>
<reference evidence="15" key="1">
    <citation type="submission" date="2016-07" db="EMBL/GenBank/DDBJ databases">
        <authorList>
            <person name="Bretaudeau A."/>
        </authorList>
    </citation>
    <scope>NUCLEOTIDE SEQUENCE</scope>
    <source>
        <strain evidence="15">Rice</strain>
        <tissue evidence="15">Whole body</tissue>
    </source>
</reference>
<keyword evidence="5 12" id="KW-0808">Transferase</keyword>
<dbReference type="EMBL" id="ODYU01001860">
    <property type="protein sequence ID" value="SOQ38649.1"/>
    <property type="molecule type" value="Genomic_DNA"/>
</dbReference>
<dbReference type="InterPro" id="IPR031481">
    <property type="entry name" value="Glyco_tran_10_N"/>
</dbReference>
<dbReference type="PANTHER" id="PTHR48438">
    <property type="entry name" value="ALPHA-(1,3)-FUCOSYLTRANSFERASE C-RELATED"/>
    <property type="match status" value="1"/>
</dbReference>
<dbReference type="InterPro" id="IPR055270">
    <property type="entry name" value="Glyco_tran_10_C"/>
</dbReference>
<dbReference type="Pfam" id="PF00852">
    <property type="entry name" value="Glyco_transf_10"/>
    <property type="match status" value="2"/>
</dbReference>
<comment type="pathway">
    <text evidence="2">Protein modification; protein glycosylation.</text>
</comment>
<dbReference type="Pfam" id="PF17039">
    <property type="entry name" value="Glyco_tran_10_N"/>
    <property type="match status" value="2"/>
</dbReference>
<keyword evidence="9 12" id="KW-0333">Golgi apparatus</keyword>
<feature type="domain" description="Fucosyltransferase C-terminal" evidence="13">
    <location>
        <begin position="200"/>
        <end position="374"/>
    </location>
</feature>
<evidence type="ECO:0000256" key="8">
    <source>
        <dbReference type="ARBA" id="ARBA00022989"/>
    </source>
</evidence>
<name>A0A2H1VCS8_SPOFR</name>
<dbReference type="AlphaFoldDB" id="A0A2H1VCS8"/>
<evidence type="ECO:0000256" key="5">
    <source>
        <dbReference type="ARBA" id="ARBA00022679"/>
    </source>
</evidence>
<evidence type="ECO:0000256" key="2">
    <source>
        <dbReference type="ARBA" id="ARBA00004922"/>
    </source>
</evidence>
<evidence type="ECO:0000256" key="9">
    <source>
        <dbReference type="ARBA" id="ARBA00023034"/>
    </source>
</evidence>
<evidence type="ECO:0000256" key="12">
    <source>
        <dbReference type="RuleBase" id="RU003832"/>
    </source>
</evidence>
<dbReference type="InterPro" id="IPR038577">
    <property type="entry name" value="GT10-like_C_sf"/>
</dbReference>
<gene>
    <name evidence="15" type="ORF">SFRICE_009273</name>
</gene>
<dbReference type="EC" id="2.4.1.-" evidence="12"/>
<dbReference type="GO" id="GO:0032580">
    <property type="term" value="C:Golgi cisterna membrane"/>
    <property type="evidence" value="ECO:0007669"/>
    <property type="project" value="UniProtKB-SubCell"/>
</dbReference>
<evidence type="ECO:0000256" key="10">
    <source>
        <dbReference type="ARBA" id="ARBA00023136"/>
    </source>
</evidence>
<evidence type="ECO:0000256" key="6">
    <source>
        <dbReference type="ARBA" id="ARBA00022692"/>
    </source>
</evidence>
<dbReference type="PANTHER" id="PTHR48438:SF1">
    <property type="entry name" value="ALPHA-(1,3)-FUCOSYLTRANSFERASE C-RELATED"/>
    <property type="match status" value="1"/>
</dbReference>
<dbReference type="SUPFAM" id="SSF53756">
    <property type="entry name" value="UDP-Glycosyltransferase/glycogen phosphorylase"/>
    <property type="match status" value="2"/>
</dbReference>
<evidence type="ECO:0000256" key="4">
    <source>
        <dbReference type="ARBA" id="ARBA00022676"/>
    </source>
</evidence>
<evidence type="ECO:0000256" key="11">
    <source>
        <dbReference type="ARBA" id="ARBA00023180"/>
    </source>
</evidence>
<keyword evidence="10" id="KW-0472">Membrane</keyword>
<comment type="subcellular location">
    <subcellularLocation>
        <location evidence="1 12">Golgi apparatus</location>
        <location evidence="1 12">Golgi stack membrane</location>
        <topology evidence="1 12">Single-pass type II membrane protein</topology>
    </subcellularLocation>
</comment>
<keyword evidence="8" id="KW-1133">Transmembrane helix</keyword>
<protein>
    <recommendedName>
        <fullName evidence="12">Fucosyltransferase</fullName>
        <ecNumber evidence="12">2.4.1.-</ecNumber>
    </recommendedName>
</protein>
<sequence length="861" mass="100681">MDTIPKWCKAVNRSPDGKQTPPPMGARNTRDVGWQTLVASQHRLLLLFERRSETKYILLYGNYWRNTDNGKTIFLENGCPVNNCYITVVESLFPSISYFDAIMFEGKEIFVKFQKPRTRSRHQKYIFYTLESPVSYPLYSERYNGVFNWTMTPKLNSDLYNGYMIIKNKEGEIIGPKDIVHWLKPEEMEPIDKRLINVLKKKKYAVAWFVSNCDARNKRSDIALLLQGELKKHNLDLHIYGPCIWGSGMNCSYDDELHCLRLLRNKYYFYLSFENSLSDDYVTEKLLHPLRFHTVPIVYGGANYTRFVPDGAYLNVRTLGINTLVKKIVAAIHDPNIYHDYFKWTNHYSYHHPVESPETDPYCVLCKALNDNHLVKTTKISSLVGRVVANATASQGVSCSIPGSGEVLQDFFLHMKIHIMALRAIMQGFTSRIEQNIAGIFSDFRKFLSSSSESELTNIDFDCPRMVFLWYKSVNEQTDHLMLLLLFERRSKTKYILLYGNYWRNTDNGKTIFLENDCPINNCYITVVESLFPSISYFDAILFEGKEIFVKFQKPRTRSRYQKYIFYTLESPVSYPLYSERYNGVFNWTMTPKLNSDLYNGYMIIKNKEGEIIGPKDTMHWLKPEEMEPIDKKLKNVIKNKKYAVAWFVSNCNARNKRSDIALLLQGELKKHNLDLHIYGPCVWGSGMNCSYDDELHCLRLLRNKYYFYLSFENSLSDDYVTEKLLHPLRFHTVPIVYGGANYTRFVPDGAYLNVRTLGIKTLVEKIVAAIRDPNIYHDYFKWANHYSYHHPVESPETDPYCVLCKALNDDHLVKTTSMYEKFTKWWNANTCEDGVRYIDKISDIPDDYIQVRCNTDEQSY</sequence>
<keyword evidence="6 12" id="KW-0812">Transmembrane</keyword>
<dbReference type="GO" id="GO:0008417">
    <property type="term" value="F:fucosyltransferase activity"/>
    <property type="evidence" value="ECO:0007669"/>
    <property type="project" value="InterPro"/>
</dbReference>
<evidence type="ECO:0000256" key="7">
    <source>
        <dbReference type="ARBA" id="ARBA00022968"/>
    </source>
</evidence>
<evidence type="ECO:0000256" key="3">
    <source>
        <dbReference type="ARBA" id="ARBA00008919"/>
    </source>
</evidence>
<proteinExistence type="inferred from homology"/>
<feature type="domain" description="Fucosyltransferase N-terminal" evidence="14">
    <location>
        <begin position="492"/>
        <end position="602"/>
    </location>
</feature>
<keyword evidence="11" id="KW-0325">Glycoprotein</keyword>
<feature type="domain" description="Fucosyltransferase C-terminal" evidence="13">
    <location>
        <begin position="639"/>
        <end position="826"/>
    </location>
</feature>
<feature type="domain" description="Fucosyltransferase N-terminal" evidence="14">
    <location>
        <begin position="53"/>
        <end position="163"/>
    </location>
</feature>
<keyword evidence="7" id="KW-0735">Signal-anchor</keyword>